<evidence type="ECO:0000313" key="2">
    <source>
        <dbReference type="Proteomes" id="UP000016927"/>
    </source>
</evidence>
<proteinExistence type="predicted"/>
<sequence>MAKTPTFYHYTSLCPIHLPLIITTCPFPLHLSLSNTHNTLFIKTIFKFF</sequence>
<dbReference type="EMBL" id="KB909304">
    <property type="protein sequence ID" value="EOB12612.1"/>
    <property type="molecule type" value="Genomic_DNA"/>
</dbReference>
<keyword evidence="2" id="KW-1185">Reference proteome</keyword>
<evidence type="ECO:0000313" key="1">
    <source>
        <dbReference type="EMBL" id="EOB12612.1"/>
    </source>
</evidence>
<dbReference type="Proteomes" id="UP000016927">
    <property type="component" value="Unassembled WGS sequence"/>
</dbReference>
<dbReference type="HOGENOM" id="CLU_3143522_0_0_1"/>
<accession>R0KQX1</accession>
<name>R0KQX1_NOSB1</name>
<dbReference type="AlphaFoldDB" id="R0KQX1"/>
<protein>
    <submittedName>
        <fullName evidence="1">Uncharacterized protein</fullName>
    </submittedName>
</protein>
<gene>
    <name evidence="1" type="ORF">NBO_396g0001</name>
</gene>
<organism evidence="1 2">
    <name type="scientific">Nosema bombycis (strain CQ1 / CVCC 102059)</name>
    <name type="common">Microsporidian parasite</name>
    <name type="synonym">Pebrine of silkworm</name>
    <dbReference type="NCBI Taxonomy" id="578461"/>
    <lineage>
        <taxon>Eukaryota</taxon>
        <taxon>Fungi</taxon>
        <taxon>Fungi incertae sedis</taxon>
        <taxon>Microsporidia</taxon>
        <taxon>Nosematidae</taxon>
        <taxon>Nosema</taxon>
    </lineage>
</organism>
<reference evidence="1 2" key="1">
    <citation type="journal article" date="2013" name="BMC Genomics">
        <title>Comparative genomics of parasitic silkworm microsporidia reveal an association between genome expansion and host adaptation.</title>
        <authorList>
            <person name="Pan G."/>
            <person name="Xu J."/>
            <person name="Li T."/>
            <person name="Xia Q."/>
            <person name="Liu S.L."/>
            <person name="Zhang G."/>
            <person name="Li S."/>
            <person name="Li C."/>
            <person name="Liu H."/>
            <person name="Yang L."/>
            <person name="Liu T."/>
            <person name="Zhang X."/>
            <person name="Wu Z."/>
            <person name="Fan W."/>
            <person name="Dang X."/>
            <person name="Xiang H."/>
            <person name="Tao M."/>
            <person name="Li Y."/>
            <person name="Hu J."/>
            <person name="Li Z."/>
            <person name="Lin L."/>
            <person name="Luo J."/>
            <person name="Geng L."/>
            <person name="Wang L."/>
            <person name="Long M."/>
            <person name="Wan Y."/>
            <person name="He N."/>
            <person name="Zhang Z."/>
            <person name="Lu C."/>
            <person name="Keeling P.J."/>
            <person name="Wang J."/>
            <person name="Xiang Z."/>
            <person name="Zhou Z."/>
        </authorList>
    </citation>
    <scope>NUCLEOTIDE SEQUENCE [LARGE SCALE GENOMIC DNA]</scope>
    <source>
        <strain evidence="2">CQ1 / CVCC 102059</strain>
    </source>
</reference>
<dbReference type="VEuPathDB" id="MicrosporidiaDB:NBO_396g0001"/>